<protein>
    <submittedName>
        <fullName evidence="2">Uncharacterized protein</fullName>
    </submittedName>
</protein>
<feature type="non-terminal residue" evidence="2">
    <location>
        <position position="1"/>
    </location>
</feature>
<accession>A0A6G0VNG8</accession>
<gene>
    <name evidence="2" type="ORF">FWK35_00033833</name>
</gene>
<feature type="compositionally biased region" description="Polar residues" evidence="1">
    <location>
        <begin position="180"/>
        <end position="190"/>
    </location>
</feature>
<evidence type="ECO:0000256" key="1">
    <source>
        <dbReference type="SAM" id="MobiDB-lite"/>
    </source>
</evidence>
<keyword evidence="3" id="KW-1185">Reference proteome</keyword>
<evidence type="ECO:0000313" key="3">
    <source>
        <dbReference type="Proteomes" id="UP000478052"/>
    </source>
</evidence>
<comment type="caution">
    <text evidence="2">The sequence shown here is derived from an EMBL/GenBank/DDBJ whole genome shotgun (WGS) entry which is preliminary data.</text>
</comment>
<dbReference type="Proteomes" id="UP000478052">
    <property type="component" value="Unassembled WGS sequence"/>
</dbReference>
<feature type="non-terminal residue" evidence="2">
    <location>
        <position position="190"/>
    </location>
</feature>
<sequence>KEKTWGEIAEQYNSQSPGSLFVTGGGPFKNVSEPSTELESELYRTIQISVEGIDCPFDSNVIKVWPTDENNKSEDLIAEDILQSNTNVIQIPSVSTWTSSDSVKLLRSKPIATELSFCVSPSKKKNSKNTERTTPEFNIPDRNIPESQIPECKILDRSLLESKIPERNTPERNIREFKTPESNITEFKNP</sequence>
<feature type="compositionally biased region" description="Basic and acidic residues" evidence="1">
    <location>
        <begin position="163"/>
        <end position="179"/>
    </location>
</feature>
<feature type="region of interest" description="Disordered" evidence="1">
    <location>
        <begin position="163"/>
        <end position="190"/>
    </location>
</feature>
<name>A0A6G0VNG8_APHCR</name>
<dbReference type="AlphaFoldDB" id="A0A6G0VNG8"/>
<proteinExistence type="predicted"/>
<evidence type="ECO:0000313" key="2">
    <source>
        <dbReference type="EMBL" id="KAF0703064.1"/>
    </source>
</evidence>
<dbReference type="OrthoDB" id="6769707at2759"/>
<feature type="region of interest" description="Disordered" evidence="1">
    <location>
        <begin position="121"/>
        <end position="145"/>
    </location>
</feature>
<dbReference type="EMBL" id="VUJU01014046">
    <property type="protein sequence ID" value="KAF0703064.1"/>
    <property type="molecule type" value="Genomic_DNA"/>
</dbReference>
<reference evidence="2 3" key="1">
    <citation type="submission" date="2019-08" db="EMBL/GenBank/DDBJ databases">
        <title>Whole genome of Aphis craccivora.</title>
        <authorList>
            <person name="Voronova N.V."/>
            <person name="Shulinski R.S."/>
            <person name="Bandarenka Y.V."/>
            <person name="Zhorov D.G."/>
            <person name="Warner D."/>
        </authorList>
    </citation>
    <scope>NUCLEOTIDE SEQUENCE [LARGE SCALE GENOMIC DNA]</scope>
    <source>
        <strain evidence="2">180601</strain>
        <tissue evidence="2">Whole Body</tissue>
    </source>
</reference>
<organism evidence="2 3">
    <name type="scientific">Aphis craccivora</name>
    <name type="common">Cowpea aphid</name>
    <dbReference type="NCBI Taxonomy" id="307492"/>
    <lineage>
        <taxon>Eukaryota</taxon>
        <taxon>Metazoa</taxon>
        <taxon>Ecdysozoa</taxon>
        <taxon>Arthropoda</taxon>
        <taxon>Hexapoda</taxon>
        <taxon>Insecta</taxon>
        <taxon>Pterygota</taxon>
        <taxon>Neoptera</taxon>
        <taxon>Paraneoptera</taxon>
        <taxon>Hemiptera</taxon>
        <taxon>Sternorrhyncha</taxon>
        <taxon>Aphidomorpha</taxon>
        <taxon>Aphidoidea</taxon>
        <taxon>Aphididae</taxon>
        <taxon>Aphidini</taxon>
        <taxon>Aphis</taxon>
        <taxon>Aphis</taxon>
    </lineage>
</organism>